<dbReference type="Proteomes" id="UP000623467">
    <property type="component" value="Unassembled WGS sequence"/>
</dbReference>
<gene>
    <name evidence="1" type="ORF">MSAN_00972500</name>
</gene>
<evidence type="ECO:0000313" key="2">
    <source>
        <dbReference type="Proteomes" id="UP000623467"/>
    </source>
</evidence>
<sequence length="276" mass="31137">MAHLSRSLRRIKQGFSRTRNLFACADFGANATNSANDDVPPPVEYKEPRPERTLQMDNPSDYTIHVAEEPLSQPFVVWEHGGSVNNYTADGQSFDVQGLRPLTENQPKLLRIVGVAIAFRDPPSVLRISQVLSLPEEEVRRSVRTIANHLHTLVDFTKVELPAGFVSQMYRSCLQIMGAAHGDIACWCLQGAMKLLPRDIDYALSYWAWQVSQATPSVKLTRALEEFPFVLCSVRQSQLSDVIHWLKDCNLPEAAPLVEQYEHRLNILAELLSSER</sequence>
<comment type="caution">
    <text evidence="1">The sequence shown here is derived from an EMBL/GenBank/DDBJ whole genome shotgun (WGS) entry which is preliminary data.</text>
</comment>
<organism evidence="1 2">
    <name type="scientific">Mycena sanguinolenta</name>
    <dbReference type="NCBI Taxonomy" id="230812"/>
    <lineage>
        <taxon>Eukaryota</taxon>
        <taxon>Fungi</taxon>
        <taxon>Dikarya</taxon>
        <taxon>Basidiomycota</taxon>
        <taxon>Agaricomycotina</taxon>
        <taxon>Agaricomycetes</taxon>
        <taxon>Agaricomycetidae</taxon>
        <taxon>Agaricales</taxon>
        <taxon>Marasmiineae</taxon>
        <taxon>Mycenaceae</taxon>
        <taxon>Mycena</taxon>
    </lineage>
</organism>
<accession>A0A8H6YTZ6</accession>
<reference evidence="1" key="1">
    <citation type="submission" date="2020-05" db="EMBL/GenBank/DDBJ databases">
        <title>Mycena genomes resolve the evolution of fungal bioluminescence.</title>
        <authorList>
            <person name="Tsai I.J."/>
        </authorList>
    </citation>
    <scope>NUCLEOTIDE SEQUENCE</scope>
    <source>
        <strain evidence="1">160909Yilan</strain>
    </source>
</reference>
<keyword evidence="2" id="KW-1185">Reference proteome</keyword>
<name>A0A8H6YTZ6_9AGAR</name>
<dbReference type="AlphaFoldDB" id="A0A8H6YTZ6"/>
<protein>
    <submittedName>
        <fullName evidence="1">Uncharacterized protein</fullName>
    </submittedName>
</protein>
<evidence type="ECO:0000313" key="1">
    <source>
        <dbReference type="EMBL" id="KAF7367128.1"/>
    </source>
</evidence>
<proteinExistence type="predicted"/>
<dbReference type="EMBL" id="JACAZH010000006">
    <property type="protein sequence ID" value="KAF7367128.1"/>
    <property type="molecule type" value="Genomic_DNA"/>
</dbReference>